<proteinExistence type="predicted"/>
<dbReference type="Proteomes" id="UP001610818">
    <property type="component" value="Unassembled WGS sequence"/>
</dbReference>
<comment type="caution">
    <text evidence="1">The sequence shown here is derived from an EMBL/GenBank/DDBJ whole genome shotgun (WGS) entry which is preliminary data.</text>
</comment>
<evidence type="ECO:0000313" key="2">
    <source>
        <dbReference type="Proteomes" id="UP001610818"/>
    </source>
</evidence>
<evidence type="ECO:0000313" key="1">
    <source>
        <dbReference type="EMBL" id="MFH8543511.1"/>
    </source>
</evidence>
<dbReference type="EMBL" id="JBIRGQ010000001">
    <property type="protein sequence ID" value="MFH8543511.1"/>
    <property type="molecule type" value="Genomic_DNA"/>
</dbReference>
<name>A0ABW7QJF3_9ACTN</name>
<protein>
    <submittedName>
        <fullName evidence="1">Uncharacterized protein</fullName>
    </submittedName>
</protein>
<reference evidence="1 2" key="1">
    <citation type="submission" date="2024-10" db="EMBL/GenBank/DDBJ databases">
        <title>The Natural Products Discovery Center: Release of the First 8490 Sequenced Strains for Exploring Actinobacteria Biosynthetic Diversity.</title>
        <authorList>
            <person name="Kalkreuter E."/>
            <person name="Kautsar S.A."/>
            <person name="Yang D."/>
            <person name="Bader C.D."/>
            <person name="Teijaro C.N."/>
            <person name="Fluegel L."/>
            <person name="Davis C.M."/>
            <person name="Simpson J.R."/>
            <person name="Lauterbach L."/>
            <person name="Steele A.D."/>
            <person name="Gui C."/>
            <person name="Meng S."/>
            <person name="Li G."/>
            <person name="Viehrig K."/>
            <person name="Ye F."/>
            <person name="Su P."/>
            <person name="Kiefer A.F."/>
            <person name="Nichols A."/>
            <person name="Cepeda A.J."/>
            <person name="Yan W."/>
            <person name="Fan B."/>
            <person name="Jiang Y."/>
            <person name="Adhikari A."/>
            <person name="Zheng C.-J."/>
            <person name="Schuster L."/>
            <person name="Cowan T.M."/>
            <person name="Smanski M.J."/>
            <person name="Chevrette M.G."/>
            <person name="De Carvalho L.P.S."/>
            <person name="Shen B."/>
        </authorList>
    </citation>
    <scope>NUCLEOTIDE SEQUENCE [LARGE SCALE GENOMIC DNA]</scope>
    <source>
        <strain evidence="1 2">NPDC017990</strain>
    </source>
</reference>
<keyword evidence="2" id="KW-1185">Reference proteome</keyword>
<organism evidence="1 2">
    <name type="scientific">Streptomyces longisporoflavus</name>
    <dbReference type="NCBI Taxonomy" id="28044"/>
    <lineage>
        <taxon>Bacteria</taxon>
        <taxon>Bacillati</taxon>
        <taxon>Actinomycetota</taxon>
        <taxon>Actinomycetes</taxon>
        <taxon>Kitasatosporales</taxon>
        <taxon>Streptomycetaceae</taxon>
        <taxon>Streptomyces</taxon>
    </lineage>
</organism>
<dbReference type="RefSeq" id="WP_397706776.1">
    <property type="nucleotide sequence ID" value="NZ_JBIRGN010000001.1"/>
</dbReference>
<gene>
    <name evidence="1" type="ORF">ACH4F9_00700</name>
</gene>
<sequence length="270" mass="29317">MRISDCDRAHITVSEARAENVRVTTAPGQLVAQARRLAEKAQELVDQAVIAERQRDTSWEQIGAALGGLSKSAAHKRYGTLVTEWAEYLDTTTTDDEDSQGQNILASPFSIAYALVERTWKEADSVIHAQELLEELNNATVAVSGAAEMTTDDFLSAFEKIDKSQFYAAVRKAAARAAALNEVDQMIPPQSGPPAPAKYVGGTPKARALMAQRQKGRRLAASFGEANDCPRCAEPATWRALSPQEADSVEDRLSTVERILAELLAKSDTD</sequence>
<accession>A0ABW7QJF3</accession>